<protein>
    <submittedName>
        <fullName evidence="2">Uncharacterized protein TCIL3000_11_1380</fullName>
    </submittedName>
</protein>
<name>G0UZD5_TRYCI</name>
<feature type="non-terminal residue" evidence="2">
    <location>
        <position position="482"/>
    </location>
</feature>
<reference evidence="2" key="1">
    <citation type="journal article" date="2012" name="Proc. Natl. Acad. Sci. U.S.A.">
        <title>Antigenic diversity is generated by distinct evolutionary mechanisms in African trypanosome species.</title>
        <authorList>
            <person name="Jackson A.P."/>
            <person name="Berry A."/>
            <person name="Aslett M."/>
            <person name="Allison H.C."/>
            <person name="Burton P."/>
            <person name="Vavrova-Anderson J."/>
            <person name="Brown R."/>
            <person name="Browne H."/>
            <person name="Corton N."/>
            <person name="Hauser H."/>
            <person name="Gamble J."/>
            <person name="Gilderthorp R."/>
            <person name="Marcello L."/>
            <person name="McQuillan J."/>
            <person name="Otto T.D."/>
            <person name="Quail M.A."/>
            <person name="Sanders M.J."/>
            <person name="van Tonder A."/>
            <person name="Ginger M.L."/>
            <person name="Field M.C."/>
            <person name="Barry J.D."/>
            <person name="Hertz-Fowler C."/>
            <person name="Berriman M."/>
        </authorList>
    </citation>
    <scope>NUCLEOTIDE SEQUENCE</scope>
    <source>
        <strain evidence="2">IL3000</strain>
    </source>
</reference>
<evidence type="ECO:0000313" key="2">
    <source>
        <dbReference type="EMBL" id="CCC94754.1"/>
    </source>
</evidence>
<accession>G0UZD5</accession>
<organism evidence="2">
    <name type="scientific">Trypanosoma congolense (strain IL3000)</name>
    <dbReference type="NCBI Taxonomy" id="1068625"/>
    <lineage>
        <taxon>Eukaryota</taxon>
        <taxon>Discoba</taxon>
        <taxon>Euglenozoa</taxon>
        <taxon>Kinetoplastea</taxon>
        <taxon>Metakinetoplastina</taxon>
        <taxon>Trypanosomatida</taxon>
        <taxon>Trypanosomatidae</taxon>
        <taxon>Trypanosoma</taxon>
        <taxon>Nannomonas</taxon>
    </lineage>
</organism>
<dbReference type="AlphaFoldDB" id="G0UZD5"/>
<sequence length="482" mass="53995">MPQSDKGAAFAMRSAHQSSAAPNEVDSSHFYTADELWPYLTDADRIVLREEVSTAINHELAHGEDLGLVIPRLLRSCVSEAQELRRAIKSLASSQTLEGHRAVQIIKEGSKRIEHLREVFVKQGNIISQMDVTSGSYEQLRKLHHLRRNVASVIDWVELLNELRHTNMYELVERRQFAEAYRKLCRLQFIRRTVEKEFHSHPNEQKSSYDPYFEKLYAVQTMFVESVYKLFRECSVHAAIQKALEDPPRPGGVTPPVPGFTQLEECVQLCADEITEGKGCLHSSDGTPLITEDRVFQEIASCSRKMWTEDVMAELTDPIANSSAYLERMKKISPLLLALELTLVPLSTKLSLFSAVVVALHGEIVKVLERFTAPEAEVEANNLIAASEFVQWYKEMMRDGNYSSFVDITALDKLSASMTVGTVDGLMSHLVQLCTACAKTALREGNAARGKQHKLPMTNGPKDMFAVLQQTLGGLSSAIDVD</sequence>
<gene>
    <name evidence="2" type="ORF">TCIL3000_11_1380</name>
</gene>
<evidence type="ECO:0000256" key="1">
    <source>
        <dbReference type="SAM" id="MobiDB-lite"/>
    </source>
</evidence>
<dbReference type="EMBL" id="HE575324">
    <property type="protein sequence ID" value="CCC94754.1"/>
    <property type="molecule type" value="Genomic_DNA"/>
</dbReference>
<dbReference type="VEuPathDB" id="TriTrypDB:TcIL3000.11.1380"/>
<proteinExistence type="predicted"/>
<feature type="region of interest" description="Disordered" evidence="1">
    <location>
        <begin position="1"/>
        <end position="25"/>
    </location>
</feature>